<dbReference type="InterPro" id="IPR001761">
    <property type="entry name" value="Peripla_BP/Lac1_sug-bd_dom"/>
</dbReference>
<dbReference type="InterPro" id="IPR010982">
    <property type="entry name" value="Lambda_DNA-bd_dom_sf"/>
</dbReference>
<keyword evidence="3" id="KW-0804">Transcription</keyword>
<dbReference type="SUPFAM" id="SSF47413">
    <property type="entry name" value="lambda repressor-like DNA-binding domains"/>
    <property type="match status" value="1"/>
</dbReference>
<keyword evidence="7" id="KW-1185">Reference proteome</keyword>
<dbReference type="CDD" id="cd06267">
    <property type="entry name" value="PBP1_LacI_sugar_binding-like"/>
    <property type="match status" value="1"/>
</dbReference>
<dbReference type="SUPFAM" id="SSF53822">
    <property type="entry name" value="Periplasmic binding protein-like I"/>
    <property type="match status" value="1"/>
</dbReference>
<dbReference type="InterPro" id="IPR000843">
    <property type="entry name" value="HTH_LacI"/>
</dbReference>
<evidence type="ECO:0000256" key="1">
    <source>
        <dbReference type="ARBA" id="ARBA00023015"/>
    </source>
</evidence>
<dbReference type="InterPro" id="IPR028082">
    <property type="entry name" value="Peripla_BP_I"/>
</dbReference>
<accession>A0A1C6SYL5</accession>
<name>A0A1C6SYL5_9ACTN</name>
<gene>
    <name evidence="6" type="ORF">GA0070624_5050</name>
</gene>
<dbReference type="Gene3D" id="1.10.260.40">
    <property type="entry name" value="lambda repressor-like DNA-binding domains"/>
    <property type="match status" value="1"/>
</dbReference>
<dbReference type="PANTHER" id="PTHR30146">
    <property type="entry name" value="LACI-RELATED TRANSCRIPTIONAL REPRESSOR"/>
    <property type="match status" value="1"/>
</dbReference>
<dbReference type="AlphaFoldDB" id="A0A1C6SYL5"/>
<organism evidence="6 7">
    <name type="scientific">Micromonospora rhizosphaerae</name>
    <dbReference type="NCBI Taxonomy" id="568872"/>
    <lineage>
        <taxon>Bacteria</taxon>
        <taxon>Bacillati</taxon>
        <taxon>Actinomycetota</taxon>
        <taxon>Actinomycetes</taxon>
        <taxon>Micromonosporales</taxon>
        <taxon>Micromonosporaceae</taxon>
        <taxon>Micromonospora</taxon>
    </lineage>
</organism>
<evidence type="ECO:0000259" key="5">
    <source>
        <dbReference type="PROSITE" id="PS50932"/>
    </source>
</evidence>
<feature type="region of interest" description="Disordered" evidence="4">
    <location>
        <begin position="336"/>
        <end position="363"/>
    </location>
</feature>
<dbReference type="Pfam" id="PF00532">
    <property type="entry name" value="Peripla_BP_1"/>
    <property type="match status" value="1"/>
</dbReference>
<dbReference type="STRING" id="568872.GA0070624_5050"/>
<evidence type="ECO:0000313" key="7">
    <source>
        <dbReference type="Proteomes" id="UP000199413"/>
    </source>
</evidence>
<evidence type="ECO:0000256" key="3">
    <source>
        <dbReference type="ARBA" id="ARBA00023163"/>
    </source>
</evidence>
<proteinExistence type="predicted"/>
<evidence type="ECO:0000256" key="2">
    <source>
        <dbReference type="ARBA" id="ARBA00023125"/>
    </source>
</evidence>
<evidence type="ECO:0000313" key="6">
    <source>
        <dbReference type="EMBL" id="SCL34661.1"/>
    </source>
</evidence>
<dbReference type="SMART" id="SM00354">
    <property type="entry name" value="HTH_LACI"/>
    <property type="match status" value="1"/>
</dbReference>
<sequence length="363" mass="38755">MSASEGSPPTMREVAAHAGVSVMTVSRALHDDPRVSPRTRARVLAAAEELSYRRNELARSLRLGRPSGMLGLVVTNLANPFYSQLALGVETLAAARGMKVVLSNTGDDVERERQIVSDLAAWRVEGMIVVPAGRDQSHLDSPQLNGIPVVLAARPPADIAVDCVLLDDYGGAKEATARLLASGHQRIGFLSPPAVWNSAERLRGFRSVMEAAGIDLDERFVRCEQRDVTAAERTAQELLALTNSPSAFFCANSRNAIGAYRAARGTNQDIALSCFDDFELADMLGLSLSVVSYDPAAIGRESARLLLSRIDAASNSKDGLPPRRIVLPTTVVDYGPEADGRKGCPAGASAPSWRRSATRPGTP</sequence>
<dbReference type="Pfam" id="PF00356">
    <property type="entry name" value="LacI"/>
    <property type="match status" value="1"/>
</dbReference>
<dbReference type="Proteomes" id="UP000199413">
    <property type="component" value="Unassembled WGS sequence"/>
</dbReference>
<feature type="domain" description="HTH lacI-type" evidence="5">
    <location>
        <begin position="9"/>
        <end position="63"/>
    </location>
</feature>
<dbReference type="CDD" id="cd01392">
    <property type="entry name" value="HTH_LacI"/>
    <property type="match status" value="1"/>
</dbReference>
<dbReference type="RefSeq" id="WP_218105291.1">
    <property type="nucleotide sequence ID" value="NZ_FMHV01000002.1"/>
</dbReference>
<evidence type="ECO:0000256" key="4">
    <source>
        <dbReference type="SAM" id="MobiDB-lite"/>
    </source>
</evidence>
<dbReference type="GO" id="GO:0000976">
    <property type="term" value="F:transcription cis-regulatory region binding"/>
    <property type="evidence" value="ECO:0007669"/>
    <property type="project" value="TreeGrafter"/>
</dbReference>
<keyword evidence="2" id="KW-0238">DNA-binding</keyword>
<dbReference type="Gene3D" id="3.40.50.2300">
    <property type="match status" value="2"/>
</dbReference>
<dbReference type="PROSITE" id="PS50932">
    <property type="entry name" value="HTH_LACI_2"/>
    <property type="match status" value="1"/>
</dbReference>
<dbReference type="PANTHER" id="PTHR30146:SF109">
    <property type="entry name" value="HTH-TYPE TRANSCRIPTIONAL REGULATOR GALS"/>
    <property type="match status" value="1"/>
</dbReference>
<keyword evidence="1" id="KW-0805">Transcription regulation</keyword>
<dbReference type="EMBL" id="FMHV01000002">
    <property type="protein sequence ID" value="SCL34661.1"/>
    <property type="molecule type" value="Genomic_DNA"/>
</dbReference>
<dbReference type="PROSITE" id="PS00356">
    <property type="entry name" value="HTH_LACI_1"/>
    <property type="match status" value="1"/>
</dbReference>
<reference evidence="7" key="1">
    <citation type="submission" date="2016-06" db="EMBL/GenBank/DDBJ databases">
        <authorList>
            <person name="Varghese N."/>
            <person name="Submissions Spin"/>
        </authorList>
    </citation>
    <scope>NUCLEOTIDE SEQUENCE [LARGE SCALE GENOMIC DNA]</scope>
    <source>
        <strain evidence="7">DSM 45431</strain>
    </source>
</reference>
<protein>
    <submittedName>
        <fullName evidence="6">Transcriptional regulator, LacI family</fullName>
    </submittedName>
</protein>
<dbReference type="GO" id="GO:0003700">
    <property type="term" value="F:DNA-binding transcription factor activity"/>
    <property type="evidence" value="ECO:0007669"/>
    <property type="project" value="TreeGrafter"/>
</dbReference>